<dbReference type="PANTHER" id="PTHR43156">
    <property type="entry name" value="STAGE II SPORULATION PROTEIN E-RELATED"/>
    <property type="match status" value="1"/>
</dbReference>
<dbReference type="InterPro" id="IPR001932">
    <property type="entry name" value="PPM-type_phosphatase-like_dom"/>
</dbReference>
<feature type="signal peptide" evidence="2">
    <location>
        <begin position="1"/>
        <end position="18"/>
    </location>
</feature>
<proteinExistence type="predicted"/>
<dbReference type="Proteomes" id="UP001212498">
    <property type="component" value="Unassembled WGS sequence"/>
</dbReference>
<evidence type="ECO:0000259" key="3">
    <source>
        <dbReference type="Pfam" id="PF07228"/>
    </source>
</evidence>
<evidence type="ECO:0000313" key="4">
    <source>
        <dbReference type="EMBL" id="MDA0643583.1"/>
    </source>
</evidence>
<dbReference type="InterPro" id="IPR036457">
    <property type="entry name" value="PPM-type-like_dom_sf"/>
</dbReference>
<dbReference type="Pfam" id="PF07228">
    <property type="entry name" value="SpoIIE"/>
    <property type="match status" value="1"/>
</dbReference>
<dbReference type="RefSeq" id="WP_271277821.1">
    <property type="nucleotide sequence ID" value="NZ_BAABFD010000010.1"/>
</dbReference>
<evidence type="ECO:0000256" key="1">
    <source>
        <dbReference type="ARBA" id="ARBA00022801"/>
    </source>
</evidence>
<gene>
    <name evidence="4" type="ORF">OUY24_23400</name>
</gene>
<keyword evidence="1" id="KW-0378">Hydrolase</keyword>
<comment type="caution">
    <text evidence="4">The sequence shown here is derived from an EMBL/GenBank/DDBJ whole genome shotgun (WGS) entry which is preliminary data.</text>
</comment>
<organism evidence="4 5">
    <name type="scientific">Nonomuraea ferruginea</name>
    <dbReference type="NCBI Taxonomy" id="46174"/>
    <lineage>
        <taxon>Bacteria</taxon>
        <taxon>Bacillati</taxon>
        <taxon>Actinomycetota</taxon>
        <taxon>Actinomycetes</taxon>
        <taxon>Streptosporangiales</taxon>
        <taxon>Streptosporangiaceae</taxon>
        <taxon>Nonomuraea</taxon>
    </lineage>
</organism>
<dbReference type="InterPro" id="IPR052016">
    <property type="entry name" value="Bact_Sigma-Reg"/>
</dbReference>
<evidence type="ECO:0000256" key="2">
    <source>
        <dbReference type="SAM" id="SignalP"/>
    </source>
</evidence>
<sequence length="204" mass="21754">MKTLASLLAMLLVSKRQASDTYEALVRPTTMNLSAEILWTLMPARTVANDRVVVSAMLEPAYLAGGDAFDYALDGQTVHLAIFDAMGNDTAAGLTATIAVGCYRNSRRQGMDLVACAEAIDDAIAEQFQAARFTTGILADLDTRTGVLTWVNRGHHPPMVLRHGRVAVTLETSAALPMGFNLGETAPSARCLGRLQCSGLEARG</sequence>
<feature type="domain" description="PPM-type phosphatase" evidence="3">
    <location>
        <begin position="75"/>
        <end position="186"/>
    </location>
</feature>
<keyword evidence="2" id="KW-0732">Signal</keyword>
<dbReference type="Gene3D" id="3.60.40.10">
    <property type="entry name" value="PPM-type phosphatase domain"/>
    <property type="match status" value="1"/>
</dbReference>
<dbReference type="SUPFAM" id="SSF81606">
    <property type="entry name" value="PP2C-like"/>
    <property type="match status" value="1"/>
</dbReference>
<feature type="chain" id="PRO_5046507696" evidence="2">
    <location>
        <begin position="19"/>
        <end position="204"/>
    </location>
</feature>
<dbReference type="PANTHER" id="PTHR43156:SF2">
    <property type="entry name" value="STAGE II SPORULATION PROTEIN E"/>
    <property type="match status" value="1"/>
</dbReference>
<evidence type="ECO:0000313" key="5">
    <source>
        <dbReference type="Proteomes" id="UP001212498"/>
    </source>
</evidence>
<accession>A0ABT4T244</accession>
<reference evidence="4 5" key="1">
    <citation type="submission" date="2022-11" db="EMBL/GenBank/DDBJ databases">
        <title>Nonomuraea corallina sp. nov., a new species of the genus Nonomuraea isolated from sea side sediment in Thai sea.</title>
        <authorList>
            <person name="Ngamcharungchit C."/>
            <person name="Matsumoto A."/>
            <person name="Suriyachadkun C."/>
            <person name="Panbangred W."/>
            <person name="Inahashi Y."/>
            <person name="Intra B."/>
        </authorList>
    </citation>
    <scope>NUCLEOTIDE SEQUENCE [LARGE SCALE GENOMIC DNA]</scope>
    <source>
        <strain evidence="4 5">DSM 43553</strain>
    </source>
</reference>
<keyword evidence="5" id="KW-1185">Reference proteome</keyword>
<protein>
    <submittedName>
        <fullName evidence="4">PP2C family protein-serine/threonine phosphatase</fullName>
    </submittedName>
</protein>
<name>A0ABT4T244_9ACTN</name>
<dbReference type="EMBL" id="JAPNUD010000070">
    <property type="protein sequence ID" value="MDA0643583.1"/>
    <property type="molecule type" value="Genomic_DNA"/>
</dbReference>